<name>A0ABP7TZF6_9ACTN</name>
<sequence length="122" mass="14234">MKRIDLDDPEVDLDYSQRLFYRGELFTGEVEEYLAGHRVSLVTYTDGYRDGPFREWYKSGVLRAEGAMRMEASSRKYKSWHENGVLGQRKLHGTDGEPPLSHHEWDEEGRPTRAWENTTPQG</sequence>
<dbReference type="EMBL" id="BAAAZX010000072">
    <property type="protein sequence ID" value="GAA4033532.1"/>
    <property type="molecule type" value="Genomic_DNA"/>
</dbReference>
<feature type="region of interest" description="Disordered" evidence="1">
    <location>
        <begin position="87"/>
        <end position="122"/>
    </location>
</feature>
<evidence type="ECO:0000256" key="1">
    <source>
        <dbReference type="SAM" id="MobiDB-lite"/>
    </source>
</evidence>
<comment type="caution">
    <text evidence="2">The sequence shown here is derived from an EMBL/GenBank/DDBJ whole genome shotgun (WGS) entry which is preliminary data.</text>
</comment>
<accession>A0ABP7TZF6</accession>
<dbReference type="SUPFAM" id="SSF82185">
    <property type="entry name" value="Histone H3 K4-specific methyltransferase SET7/9 N-terminal domain"/>
    <property type="match status" value="1"/>
</dbReference>
<dbReference type="Gene3D" id="3.90.930.1">
    <property type="match status" value="1"/>
</dbReference>
<protein>
    <recommendedName>
        <fullName evidence="4">MORN repeat variant</fullName>
    </recommendedName>
</protein>
<organism evidence="2 3">
    <name type="scientific">Streptomyces plumbiresistens</name>
    <dbReference type="NCBI Taxonomy" id="511811"/>
    <lineage>
        <taxon>Bacteria</taxon>
        <taxon>Bacillati</taxon>
        <taxon>Actinomycetota</taxon>
        <taxon>Actinomycetes</taxon>
        <taxon>Kitasatosporales</taxon>
        <taxon>Streptomycetaceae</taxon>
        <taxon>Streptomyces</taxon>
    </lineage>
</organism>
<feature type="compositionally biased region" description="Basic and acidic residues" evidence="1">
    <location>
        <begin position="92"/>
        <end position="113"/>
    </location>
</feature>
<evidence type="ECO:0008006" key="4">
    <source>
        <dbReference type="Google" id="ProtNLM"/>
    </source>
</evidence>
<dbReference type="Proteomes" id="UP001500456">
    <property type="component" value="Unassembled WGS sequence"/>
</dbReference>
<gene>
    <name evidence="2" type="ORF">GCM10022232_94150</name>
</gene>
<evidence type="ECO:0000313" key="2">
    <source>
        <dbReference type="EMBL" id="GAA4033532.1"/>
    </source>
</evidence>
<proteinExistence type="predicted"/>
<keyword evidence="3" id="KW-1185">Reference proteome</keyword>
<reference evidence="3" key="1">
    <citation type="journal article" date="2019" name="Int. J. Syst. Evol. Microbiol.">
        <title>The Global Catalogue of Microorganisms (GCM) 10K type strain sequencing project: providing services to taxonomists for standard genome sequencing and annotation.</title>
        <authorList>
            <consortium name="The Broad Institute Genomics Platform"/>
            <consortium name="The Broad Institute Genome Sequencing Center for Infectious Disease"/>
            <person name="Wu L."/>
            <person name="Ma J."/>
        </authorList>
    </citation>
    <scope>NUCLEOTIDE SEQUENCE [LARGE SCALE GENOMIC DNA]</scope>
    <source>
        <strain evidence="3">JCM 16924</strain>
    </source>
</reference>
<evidence type="ECO:0000313" key="3">
    <source>
        <dbReference type="Proteomes" id="UP001500456"/>
    </source>
</evidence>